<evidence type="ECO:0000313" key="4">
    <source>
        <dbReference type="EMBL" id="KAJ8888529.1"/>
    </source>
</evidence>
<feature type="coiled-coil region" evidence="1">
    <location>
        <begin position="38"/>
        <end position="65"/>
    </location>
</feature>
<dbReference type="PROSITE" id="PS51029">
    <property type="entry name" value="MADF"/>
    <property type="match status" value="1"/>
</dbReference>
<dbReference type="SMART" id="SM00595">
    <property type="entry name" value="MADF"/>
    <property type="match status" value="1"/>
</dbReference>
<dbReference type="PANTHER" id="PTHR21505">
    <property type="entry name" value="MADF DOMAIN-CONTAINING PROTEIN-RELATED"/>
    <property type="match status" value="1"/>
</dbReference>
<feature type="compositionally biased region" description="Polar residues" evidence="2">
    <location>
        <begin position="123"/>
        <end position="132"/>
    </location>
</feature>
<gene>
    <name evidence="4" type="ORF">PR048_008020</name>
</gene>
<evidence type="ECO:0000256" key="2">
    <source>
        <dbReference type="SAM" id="MobiDB-lite"/>
    </source>
</evidence>
<sequence length="254" mass="29355">MPRKEWARSDVKELISDYESRPVLCDVNTTEYRDRCRKHALKELAEEYKIEIQEITMKIHNLRNKFNIEFKKSQKNKSGQETDEKYVSKWPHYYAMLFIQKNDSQLTDTLDSDTEGLNDDGQDNATVPSNVEVTRSVSRSSTSTPTPPAKKKKATLTDKHSMMIEKVYETLSKNEDEFDLFGEYVASEMRKLSSVALKWKVKTEIQRIILQANEEDMRNADSTTTNHPWTVAAEYVIDDSVQSSELVIHGDTSQ</sequence>
<comment type="caution">
    <text evidence="4">The sequence shown here is derived from an EMBL/GenBank/DDBJ whole genome shotgun (WGS) entry which is preliminary data.</text>
</comment>
<evidence type="ECO:0000259" key="3">
    <source>
        <dbReference type="PROSITE" id="PS51029"/>
    </source>
</evidence>
<proteinExistence type="predicted"/>
<protein>
    <recommendedName>
        <fullName evidence="3">MADF domain-containing protein</fullName>
    </recommendedName>
</protein>
<dbReference type="EMBL" id="JARBHB010000003">
    <property type="protein sequence ID" value="KAJ8888529.1"/>
    <property type="molecule type" value="Genomic_DNA"/>
</dbReference>
<feature type="compositionally biased region" description="Low complexity" evidence="2">
    <location>
        <begin position="133"/>
        <end position="144"/>
    </location>
</feature>
<name>A0ABQ9HVX1_9NEOP</name>
<keyword evidence="1" id="KW-0175">Coiled coil</keyword>
<dbReference type="InterPro" id="IPR006578">
    <property type="entry name" value="MADF-dom"/>
</dbReference>
<feature type="region of interest" description="Disordered" evidence="2">
    <location>
        <begin position="109"/>
        <end position="157"/>
    </location>
</feature>
<dbReference type="Pfam" id="PF10545">
    <property type="entry name" value="MADF_DNA_bdg"/>
    <property type="match status" value="1"/>
</dbReference>
<feature type="compositionally biased region" description="Acidic residues" evidence="2">
    <location>
        <begin position="110"/>
        <end position="122"/>
    </location>
</feature>
<dbReference type="Proteomes" id="UP001159363">
    <property type="component" value="Chromosome 3"/>
</dbReference>
<accession>A0ABQ9HVX1</accession>
<dbReference type="PANTHER" id="PTHR21505:SF12">
    <property type="entry name" value="MADF DOMAIN-CONTAINING PROTEIN-RELATED"/>
    <property type="match status" value="1"/>
</dbReference>
<reference evidence="4 5" key="1">
    <citation type="submission" date="2023-02" db="EMBL/GenBank/DDBJ databases">
        <title>LHISI_Scaffold_Assembly.</title>
        <authorList>
            <person name="Stuart O.P."/>
            <person name="Cleave R."/>
            <person name="Magrath M.J.L."/>
            <person name="Mikheyev A.S."/>
        </authorList>
    </citation>
    <scope>NUCLEOTIDE SEQUENCE [LARGE SCALE GENOMIC DNA]</scope>
    <source>
        <strain evidence="4">Daus_M_001</strain>
        <tissue evidence="4">Leg muscle</tissue>
    </source>
</reference>
<feature type="domain" description="MADF" evidence="3">
    <location>
        <begin position="13"/>
        <end position="104"/>
    </location>
</feature>
<evidence type="ECO:0000256" key="1">
    <source>
        <dbReference type="SAM" id="Coils"/>
    </source>
</evidence>
<organism evidence="4 5">
    <name type="scientific">Dryococelus australis</name>
    <dbReference type="NCBI Taxonomy" id="614101"/>
    <lineage>
        <taxon>Eukaryota</taxon>
        <taxon>Metazoa</taxon>
        <taxon>Ecdysozoa</taxon>
        <taxon>Arthropoda</taxon>
        <taxon>Hexapoda</taxon>
        <taxon>Insecta</taxon>
        <taxon>Pterygota</taxon>
        <taxon>Neoptera</taxon>
        <taxon>Polyneoptera</taxon>
        <taxon>Phasmatodea</taxon>
        <taxon>Verophasmatodea</taxon>
        <taxon>Anareolatae</taxon>
        <taxon>Phasmatidae</taxon>
        <taxon>Eurycanthinae</taxon>
        <taxon>Dryococelus</taxon>
    </lineage>
</organism>
<keyword evidence="5" id="KW-1185">Reference proteome</keyword>
<evidence type="ECO:0000313" key="5">
    <source>
        <dbReference type="Proteomes" id="UP001159363"/>
    </source>
</evidence>